<proteinExistence type="predicted"/>
<dbReference type="Proteomes" id="UP000184096">
    <property type="component" value="Chromosome I"/>
</dbReference>
<keyword evidence="2" id="KW-1185">Reference proteome</keyword>
<sequence length="159" mass="17571">MKLVSSDDGKIGLHVLLPTGPHAIDIGASVGVFTPHDPLSNGLLNGSFKDGGNWSEIVKHWTHLKWPLKRLANIAAICPEHPLLVLRPLTEQQRQPRVAILAIEITDTEDLTDIDPTGRRAMQLQLMSRSDDRTSVTPGSPVVAQVIDFLFHRDHDARK</sequence>
<organism evidence="1 2">
    <name type="scientific">Bradyrhizobium erythrophlei</name>
    <dbReference type="NCBI Taxonomy" id="1437360"/>
    <lineage>
        <taxon>Bacteria</taxon>
        <taxon>Pseudomonadati</taxon>
        <taxon>Pseudomonadota</taxon>
        <taxon>Alphaproteobacteria</taxon>
        <taxon>Hyphomicrobiales</taxon>
        <taxon>Nitrobacteraceae</taxon>
        <taxon>Bradyrhizobium</taxon>
    </lineage>
</organism>
<dbReference type="RefSeq" id="WP_156898546.1">
    <property type="nucleotide sequence ID" value="NZ_LT670849.1"/>
</dbReference>
<evidence type="ECO:0000313" key="1">
    <source>
        <dbReference type="EMBL" id="SHN77636.1"/>
    </source>
</evidence>
<dbReference type="AlphaFoldDB" id="A0A1M7U3V9"/>
<name>A0A1M7U3V9_9BRAD</name>
<evidence type="ECO:0000313" key="2">
    <source>
        <dbReference type="Proteomes" id="UP000184096"/>
    </source>
</evidence>
<protein>
    <submittedName>
        <fullName evidence="1">Uncharacterized protein</fullName>
    </submittedName>
</protein>
<dbReference type="EMBL" id="LT670849">
    <property type="protein sequence ID" value="SHN77636.1"/>
    <property type="molecule type" value="Genomic_DNA"/>
</dbReference>
<dbReference type="OrthoDB" id="8242675at2"/>
<reference evidence="2" key="1">
    <citation type="submission" date="2016-11" db="EMBL/GenBank/DDBJ databases">
        <authorList>
            <person name="Varghese N."/>
            <person name="Submissions S."/>
        </authorList>
    </citation>
    <scope>NUCLEOTIDE SEQUENCE [LARGE SCALE GENOMIC DNA]</scope>
    <source>
        <strain evidence="2">GAS401</strain>
    </source>
</reference>
<accession>A0A1M7U3V9</accession>
<gene>
    <name evidence="1" type="ORF">SAMN05444170_3476</name>
</gene>